<evidence type="ECO:0000256" key="3">
    <source>
        <dbReference type="ARBA" id="ARBA00022692"/>
    </source>
</evidence>
<dbReference type="InterPro" id="IPR050539">
    <property type="entry name" value="ThrE_Dicarb/AminoAcid_Exp"/>
</dbReference>
<keyword evidence="10" id="KW-1185">Reference proteome</keyword>
<feature type="domain" description="Threonine/serine exporter-like N-terminal" evidence="8">
    <location>
        <begin position="16"/>
        <end position="253"/>
    </location>
</feature>
<evidence type="ECO:0000256" key="2">
    <source>
        <dbReference type="ARBA" id="ARBA00022475"/>
    </source>
</evidence>
<dbReference type="GO" id="GO:0005886">
    <property type="term" value="C:plasma membrane"/>
    <property type="evidence" value="ECO:0007669"/>
    <property type="project" value="UniProtKB-SubCell"/>
</dbReference>
<name>A0A2A5RZZ4_9LACT</name>
<evidence type="ECO:0000256" key="5">
    <source>
        <dbReference type="ARBA" id="ARBA00023136"/>
    </source>
</evidence>
<feature type="transmembrane region" description="Helical" evidence="7">
    <location>
        <begin position="119"/>
        <end position="139"/>
    </location>
</feature>
<sequence>MLKQANTNAHILMESCLLAGQILMANGSEISRAEDVILRMGSAAGIKDLQVYILLNAITITFPEQGMTQMRGIPPRIQTMDMEKIVAVNDLTRKFTAHNITIETFADQLSKIDMTIPRFSLKLQVVSAMLIAVSFMIMLTRNTEPINLFLTGVTSGLAYAIAFKIRNKFHLRFFGLFVASLCMSLMMLICAKLLAPPFNPDIVIIGAIMPFVPGVALTNAVREIMAGNFISGQGRIIEALLTAASVGLGIVLLSFFY</sequence>
<proteinExistence type="inferred from homology"/>
<dbReference type="STRING" id="1348632.GCA_001591745_00955"/>
<keyword evidence="3 7" id="KW-0812">Transmembrane</keyword>
<protein>
    <submittedName>
        <fullName evidence="9">Integral membrane protein</fullName>
    </submittedName>
</protein>
<dbReference type="GO" id="GO:0022857">
    <property type="term" value="F:transmembrane transporter activity"/>
    <property type="evidence" value="ECO:0007669"/>
    <property type="project" value="InterPro"/>
</dbReference>
<gene>
    <name evidence="9" type="ORF">RU87_GL001571</name>
</gene>
<evidence type="ECO:0000256" key="7">
    <source>
        <dbReference type="SAM" id="Phobius"/>
    </source>
</evidence>
<feature type="transmembrane region" description="Helical" evidence="7">
    <location>
        <begin position="145"/>
        <end position="162"/>
    </location>
</feature>
<comment type="subcellular location">
    <subcellularLocation>
        <location evidence="1">Cell membrane</location>
        <topology evidence="1">Multi-pass membrane protein</topology>
    </subcellularLocation>
</comment>
<feature type="transmembrane region" description="Helical" evidence="7">
    <location>
        <begin position="174"/>
        <end position="196"/>
    </location>
</feature>
<dbReference type="PANTHER" id="PTHR34390">
    <property type="entry name" value="UPF0442 PROTEIN YJJB-RELATED"/>
    <property type="match status" value="1"/>
</dbReference>
<evidence type="ECO:0000259" key="8">
    <source>
        <dbReference type="Pfam" id="PF06738"/>
    </source>
</evidence>
<dbReference type="Pfam" id="PF06738">
    <property type="entry name" value="ThrE"/>
    <property type="match status" value="1"/>
</dbReference>
<evidence type="ECO:0000256" key="1">
    <source>
        <dbReference type="ARBA" id="ARBA00004651"/>
    </source>
</evidence>
<dbReference type="AlphaFoldDB" id="A0A2A5RZZ4"/>
<keyword evidence="4 7" id="KW-1133">Transmembrane helix</keyword>
<dbReference type="EMBL" id="JXJX01000007">
    <property type="protein sequence ID" value="PCS06718.1"/>
    <property type="molecule type" value="Genomic_DNA"/>
</dbReference>
<dbReference type="GO" id="GO:0015744">
    <property type="term" value="P:succinate transport"/>
    <property type="evidence" value="ECO:0007669"/>
    <property type="project" value="TreeGrafter"/>
</dbReference>
<comment type="caution">
    <text evidence="9">The sequence shown here is derived from an EMBL/GenBank/DDBJ whole genome shotgun (WGS) entry which is preliminary data.</text>
</comment>
<evidence type="ECO:0000313" key="9">
    <source>
        <dbReference type="EMBL" id="PCS06718.1"/>
    </source>
</evidence>
<keyword evidence="2" id="KW-1003">Cell membrane</keyword>
<feature type="transmembrane region" description="Helical" evidence="7">
    <location>
        <begin position="202"/>
        <end position="224"/>
    </location>
</feature>
<evidence type="ECO:0000256" key="4">
    <source>
        <dbReference type="ARBA" id="ARBA00022989"/>
    </source>
</evidence>
<dbReference type="InterPro" id="IPR010619">
    <property type="entry name" value="ThrE-like_N"/>
</dbReference>
<feature type="transmembrane region" description="Helical" evidence="7">
    <location>
        <begin position="236"/>
        <end position="256"/>
    </location>
</feature>
<evidence type="ECO:0000256" key="6">
    <source>
        <dbReference type="ARBA" id="ARBA00034125"/>
    </source>
</evidence>
<dbReference type="PANTHER" id="PTHR34390:SF2">
    <property type="entry name" value="SUCCINATE TRANSPORTER SUBUNIT YJJP-RELATED"/>
    <property type="match status" value="1"/>
</dbReference>
<reference evidence="9 10" key="1">
    <citation type="submission" date="2014-12" db="EMBL/GenBank/DDBJ databases">
        <title>Draft genome sequences of 10 type strains of Lactococcus.</title>
        <authorList>
            <person name="Sun Z."/>
            <person name="Zhong Z."/>
            <person name="Liu W."/>
            <person name="Zhang W."/>
            <person name="Zhang H."/>
        </authorList>
    </citation>
    <scope>NUCLEOTIDE SEQUENCE [LARGE SCALE GENOMIC DNA]</scope>
    <source>
        <strain evidence="9 10">DSM 20686</strain>
    </source>
</reference>
<accession>A0A2A5RZZ4</accession>
<dbReference type="Proteomes" id="UP000242246">
    <property type="component" value="Unassembled WGS sequence"/>
</dbReference>
<comment type="similarity">
    <text evidence="6">Belongs to the ThrE exporter (TC 2.A.79) family.</text>
</comment>
<evidence type="ECO:0000313" key="10">
    <source>
        <dbReference type="Proteomes" id="UP000242246"/>
    </source>
</evidence>
<organism evidence="9 10">
    <name type="scientific">Pseudolactococcus plantarum</name>
    <dbReference type="NCBI Taxonomy" id="1365"/>
    <lineage>
        <taxon>Bacteria</taxon>
        <taxon>Bacillati</taxon>
        <taxon>Bacillota</taxon>
        <taxon>Bacilli</taxon>
        <taxon>Lactobacillales</taxon>
        <taxon>Streptococcaceae</taxon>
        <taxon>Pseudolactococcus</taxon>
    </lineage>
</organism>
<keyword evidence="5 7" id="KW-0472">Membrane</keyword>